<dbReference type="SMART" id="SM00325">
    <property type="entry name" value="RhoGEF"/>
    <property type="match status" value="1"/>
</dbReference>
<dbReference type="Pfam" id="PF00621">
    <property type="entry name" value="RhoGEF"/>
    <property type="match status" value="1"/>
</dbReference>
<dbReference type="AlphaFoldDB" id="A0A9P7BPG6"/>
<dbReference type="GO" id="GO:0005085">
    <property type="term" value="F:guanyl-nucleotide exchange factor activity"/>
    <property type="evidence" value="ECO:0007669"/>
    <property type="project" value="InterPro"/>
</dbReference>
<comment type="caution">
    <text evidence="2">The sequence shown here is derived from an EMBL/GenBank/DDBJ whole genome shotgun (WGS) entry which is preliminary data.</text>
</comment>
<dbReference type="Gene3D" id="1.20.900.10">
    <property type="entry name" value="Dbl homology (DH) domain"/>
    <property type="match status" value="1"/>
</dbReference>
<dbReference type="PANTHER" id="PTHR12673">
    <property type="entry name" value="FACIOGENITAL DYSPLASIA PROTEIN"/>
    <property type="match status" value="1"/>
</dbReference>
<name>A0A9P7BPG6_RHIOR</name>
<gene>
    <name evidence="2" type="ORF">G6F64_009587</name>
</gene>
<dbReference type="Proteomes" id="UP000716291">
    <property type="component" value="Unassembled WGS sequence"/>
</dbReference>
<organism evidence="2 3">
    <name type="scientific">Rhizopus oryzae</name>
    <name type="common">Mucormycosis agent</name>
    <name type="synonym">Rhizopus arrhizus var. delemar</name>
    <dbReference type="NCBI Taxonomy" id="64495"/>
    <lineage>
        <taxon>Eukaryota</taxon>
        <taxon>Fungi</taxon>
        <taxon>Fungi incertae sedis</taxon>
        <taxon>Mucoromycota</taxon>
        <taxon>Mucoromycotina</taxon>
        <taxon>Mucoromycetes</taxon>
        <taxon>Mucorales</taxon>
        <taxon>Mucorineae</taxon>
        <taxon>Rhizopodaceae</taxon>
        <taxon>Rhizopus</taxon>
    </lineage>
</organism>
<evidence type="ECO:0000313" key="2">
    <source>
        <dbReference type="EMBL" id="KAG1303999.1"/>
    </source>
</evidence>
<dbReference type="PANTHER" id="PTHR12673:SF159">
    <property type="entry name" value="LD03170P"/>
    <property type="match status" value="1"/>
</dbReference>
<feature type="domain" description="DH" evidence="1">
    <location>
        <begin position="78"/>
        <end position="274"/>
    </location>
</feature>
<evidence type="ECO:0000313" key="3">
    <source>
        <dbReference type="Proteomes" id="UP000716291"/>
    </source>
</evidence>
<dbReference type="InterPro" id="IPR035899">
    <property type="entry name" value="DBL_dom_sf"/>
</dbReference>
<keyword evidence="3" id="KW-1185">Reference proteome</keyword>
<sequence>MPQSYSNSQQNLSFTTFDKQSEVTVFNTVNSLKISSSHSSLAQELVVPNPDSEFDIIDSLDYDDDDDAVFDQEIVYQRRELLIQELYQTEKDYVKNVLQALQSVYILPLRKNTKQSSFSFLGMKKPPCTEREIFWLFGNLEELLEVHKSILNDLEERFSIWGPTQIMSDIILTWFPKMQKIYRVYLDHYSITVSTFERLSRYQPFKKFLESVEKDSEKGRDLLSLLRVPNTCILRYAKILTSLADNTSSMHPDYVGLSQCKQRVEQLFEEFRHK</sequence>
<dbReference type="OrthoDB" id="2249685at2759"/>
<accession>A0A9P7BPG6</accession>
<evidence type="ECO:0000259" key="1">
    <source>
        <dbReference type="PROSITE" id="PS50010"/>
    </source>
</evidence>
<dbReference type="GO" id="GO:0005737">
    <property type="term" value="C:cytoplasm"/>
    <property type="evidence" value="ECO:0007669"/>
    <property type="project" value="TreeGrafter"/>
</dbReference>
<dbReference type="PROSITE" id="PS50010">
    <property type="entry name" value="DH_2"/>
    <property type="match status" value="1"/>
</dbReference>
<dbReference type="EMBL" id="JAANQT010001775">
    <property type="protein sequence ID" value="KAG1303999.1"/>
    <property type="molecule type" value="Genomic_DNA"/>
</dbReference>
<dbReference type="InterPro" id="IPR051092">
    <property type="entry name" value="FYVE_RhoGEF_PH"/>
</dbReference>
<dbReference type="SUPFAM" id="SSF48065">
    <property type="entry name" value="DBL homology domain (DH-domain)"/>
    <property type="match status" value="1"/>
</dbReference>
<dbReference type="InterPro" id="IPR000219">
    <property type="entry name" value="DH_dom"/>
</dbReference>
<protein>
    <recommendedName>
        <fullName evidence="1">DH domain-containing protein</fullName>
    </recommendedName>
</protein>
<proteinExistence type="predicted"/>
<reference evidence="2" key="1">
    <citation type="journal article" date="2020" name="Microb. Genom.">
        <title>Genetic diversity of clinical and environmental Mucorales isolates obtained from an investigation of mucormycosis cases among solid organ transplant recipients.</title>
        <authorList>
            <person name="Nguyen M.H."/>
            <person name="Kaul D."/>
            <person name="Muto C."/>
            <person name="Cheng S.J."/>
            <person name="Richter R.A."/>
            <person name="Bruno V.M."/>
            <person name="Liu G."/>
            <person name="Beyhan S."/>
            <person name="Sundermann A.J."/>
            <person name="Mounaud S."/>
            <person name="Pasculle A.W."/>
            <person name="Nierman W.C."/>
            <person name="Driscoll E."/>
            <person name="Cumbie R."/>
            <person name="Clancy C.J."/>
            <person name="Dupont C.L."/>
        </authorList>
    </citation>
    <scope>NUCLEOTIDE SEQUENCE</scope>
    <source>
        <strain evidence="2">GL11</strain>
    </source>
</reference>